<protein>
    <submittedName>
        <fullName evidence="2">Uncharacterized protein</fullName>
    </submittedName>
</protein>
<feature type="region of interest" description="Disordered" evidence="1">
    <location>
        <begin position="1055"/>
        <end position="1084"/>
    </location>
</feature>
<dbReference type="EMBL" id="JAGHKO010000004">
    <property type="protein sequence ID" value="MBO9202155.1"/>
    <property type="molecule type" value="Genomic_DNA"/>
</dbReference>
<evidence type="ECO:0000256" key="1">
    <source>
        <dbReference type="SAM" id="MobiDB-lite"/>
    </source>
</evidence>
<feature type="region of interest" description="Disordered" evidence="1">
    <location>
        <begin position="234"/>
        <end position="255"/>
    </location>
</feature>
<dbReference type="RefSeq" id="WP_209140205.1">
    <property type="nucleotide sequence ID" value="NZ_JAGHKO010000004.1"/>
</dbReference>
<evidence type="ECO:0000313" key="2">
    <source>
        <dbReference type="EMBL" id="MBO9202155.1"/>
    </source>
</evidence>
<reference evidence="2 3" key="1">
    <citation type="submission" date="2021-03" db="EMBL/GenBank/DDBJ databases">
        <title>Assistant Professor.</title>
        <authorList>
            <person name="Huq M.A."/>
        </authorList>
    </citation>
    <scope>NUCLEOTIDE SEQUENCE [LARGE SCALE GENOMIC DNA]</scope>
    <source>
        <strain evidence="2 3">MAH-29</strain>
    </source>
</reference>
<evidence type="ECO:0000313" key="3">
    <source>
        <dbReference type="Proteomes" id="UP000677244"/>
    </source>
</evidence>
<keyword evidence="3" id="KW-1185">Reference proteome</keyword>
<sequence length="1084" mass="116511">MADKNTSTGLGHIFHVSLTDKFENEDYWLHVAGKKYPLVMHSPESLAIAHAQEPTLAAYPQGHITHYTQVPVKIPLNKVIRISVRHTNYTGVVPGDFGVHLVAIHIVPNDEAHQLMATQNQVKVVSQPIDYVTTAKALVFHHADLITANSDYAPIVMEHMDQVQAPSTYLLIQQLATQMRLAGPPTANSGWATYQAYDAGAKGTKQTLVPTDSIMQQAGASMTSVQVSTKNDTRLQGTSWTQETGTSVQSSTNTNTPELLTSVKADAVGGDNWTAALANTNTANGLETSIKVLNSGTRQVQITMNNYYVRWLGAYIQFVDADGNAISTPTWQPDDGGIVADIANILNLNYDNMRFIGWINPINTVYAIPIAADPGTLTVSITFPENAVSANLFGCGLGTGNNQYPKTPIVGGVFTGLANLGIPTFLLGFGVAANSCKGLYDAMGNPTFIKAVVAIGALYFGGDFIYNGAVNKKMDWHAFSSLTQILFNQACTKALVWCEEQIAEGEIEDEIPFAGWIMLAINIAATIAQLAETIIEVATSPWMITNSISTTITSTLTIYPDPRHGAFPALTPGAKQASYVTKMIYQQQNRPSITTTSVITDPNAYPPTLPAQFTNTLGGQVKFEVDFYIDNWLAGKATTSWLENNEDNTANIVLYLFQQPIPLTNKSIYAHTAILGYQNNAYTWIPQTTPPNATIANTDTSQSGNALSDWTGLAISQRSGMIGLAWKAAGMGITDCSTGAGGQLYAFQNIDIPGTAMNSVKFPSCGFTSPSELVYDVYPPKFLMENGQFVVVNGNPVPDPTDVSLGNYYVDPRKADNDQDVDGGYHLRQVTLDASTPFNMSPDQNSFGRFPYYPDSIAMHPSGNVVGVNRKYCKMMITPLAGGTGLADNNIPLAVTFAGQALNYNNSNGRPGLLFTPVAVTCSYDGTILVLEQLSSQGFNIARLQAFDLNGNPVNCFQDGSGDASPFLLVPSNVTYLDVAAVGDNYTTYLYVLFYANDGSHVSDYSMAIYQYGQGAPAGNLLVTTPNIPAARLNVDMWHTLYTLNYAMTQDGKGNNAGPAGGTGTGPAGVTVPSVSEWLPPLPS</sequence>
<dbReference type="Proteomes" id="UP000677244">
    <property type="component" value="Unassembled WGS sequence"/>
</dbReference>
<comment type="caution">
    <text evidence="2">The sequence shown here is derived from an EMBL/GenBank/DDBJ whole genome shotgun (WGS) entry which is preliminary data.</text>
</comment>
<organism evidence="2 3">
    <name type="scientific">Niastella soli</name>
    <dbReference type="NCBI Taxonomy" id="2821487"/>
    <lineage>
        <taxon>Bacteria</taxon>
        <taxon>Pseudomonadati</taxon>
        <taxon>Bacteroidota</taxon>
        <taxon>Chitinophagia</taxon>
        <taxon>Chitinophagales</taxon>
        <taxon>Chitinophagaceae</taxon>
        <taxon>Niastella</taxon>
    </lineage>
</organism>
<name>A0ABS3YW59_9BACT</name>
<gene>
    <name evidence="2" type="ORF">J7I42_17855</name>
</gene>
<proteinExistence type="predicted"/>
<accession>A0ABS3YW59</accession>